<dbReference type="InParanoid" id="H0ETT3"/>
<keyword evidence="3" id="KW-1185">Reference proteome</keyword>
<dbReference type="AlphaFoldDB" id="H0ETT3"/>
<feature type="region of interest" description="Disordered" evidence="1">
    <location>
        <begin position="109"/>
        <end position="135"/>
    </location>
</feature>
<accession>H0ETT3</accession>
<dbReference type="HOGENOM" id="CLU_1885974_0_0_1"/>
<sequence>MATIFFVLSGFLEILRPYIYYLDLPHNELSIPSRAKLPVFLVGEHTASLFPPFEFDLAQQDNREENINRSRSRTGSLTSHIYDDLPLSPICGTVPNTFVYDDHPLVSPRPPLGSSMKTWPQMNRGDNNEPSHLTK</sequence>
<dbReference type="EMBL" id="AGUE01000165">
    <property type="protein sequence ID" value="EHK98102.1"/>
    <property type="molecule type" value="Genomic_DNA"/>
</dbReference>
<dbReference type="OrthoDB" id="10589129at2759"/>
<name>H0ETT3_GLAL7</name>
<reference evidence="2 3" key="1">
    <citation type="journal article" date="2012" name="Eukaryot. Cell">
        <title>Genome sequence of the fungus Glarea lozoyensis: the first genome sequence of a species from the Helotiaceae family.</title>
        <authorList>
            <person name="Youssar L."/>
            <person name="Gruening B.A."/>
            <person name="Erxleben A."/>
            <person name="Guenther S."/>
            <person name="Huettel W."/>
        </authorList>
    </citation>
    <scope>NUCLEOTIDE SEQUENCE [LARGE SCALE GENOMIC DNA]</scope>
    <source>
        <strain evidence="3">ATCC 74030 / MF5533</strain>
    </source>
</reference>
<gene>
    <name evidence="2" type="ORF">M7I_6152</name>
</gene>
<protein>
    <submittedName>
        <fullName evidence="2">Uncharacterized protein</fullName>
    </submittedName>
</protein>
<evidence type="ECO:0000256" key="1">
    <source>
        <dbReference type="SAM" id="MobiDB-lite"/>
    </source>
</evidence>
<organism evidence="2 3">
    <name type="scientific">Glarea lozoyensis (strain ATCC 74030 / MF5533)</name>
    <dbReference type="NCBI Taxonomy" id="1104152"/>
    <lineage>
        <taxon>Eukaryota</taxon>
        <taxon>Fungi</taxon>
        <taxon>Dikarya</taxon>
        <taxon>Ascomycota</taxon>
        <taxon>Pezizomycotina</taxon>
        <taxon>Leotiomycetes</taxon>
        <taxon>Helotiales</taxon>
        <taxon>Helotiaceae</taxon>
        <taxon>Glarea</taxon>
    </lineage>
</organism>
<proteinExistence type="predicted"/>
<feature type="compositionally biased region" description="Polar residues" evidence="1">
    <location>
        <begin position="115"/>
        <end position="135"/>
    </location>
</feature>
<comment type="caution">
    <text evidence="2">The sequence shown here is derived from an EMBL/GenBank/DDBJ whole genome shotgun (WGS) entry which is preliminary data.</text>
</comment>
<evidence type="ECO:0000313" key="3">
    <source>
        <dbReference type="Proteomes" id="UP000005446"/>
    </source>
</evidence>
<evidence type="ECO:0000313" key="2">
    <source>
        <dbReference type="EMBL" id="EHK98102.1"/>
    </source>
</evidence>
<dbReference type="Proteomes" id="UP000005446">
    <property type="component" value="Unassembled WGS sequence"/>
</dbReference>